<evidence type="ECO:0000256" key="2">
    <source>
        <dbReference type="ARBA" id="ARBA00007494"/>
    </source>
</evidence>
<dbReference type="Pfam" id="PF01189">
    <property type="entry name" value="Methyltr_RsmB-F"/>
    <property type="match status" value="1"/>
</dbReference>
<evidence type="ECO:0000256" key="10">
    <source>
        <dbReference type="PROSITE-ProRule" id="PRU01023"/>
    </source>
</evidence>
<evidence type="ECO:0000256" key="4">
    <source>
        <dbReference type="ARBA" id="ARBA00022603"/>
    </source>
</evidence>
<dbReference type="PROSITE" id="PS51686">
    <property type="entry name" value="SAM_MT_RSMB_NOP"/>
    <property type="match status" value="1"/>
</dbReference>
<dbReference type="InterPro" id="IPR057285">
    <property type="entry name" value="Pre-PUA_NSUN2"/>
</dbReference>
<evidence type="ECO:0000256" key="9">
    <source>
        <dbReference type="ARBA" id="ARBA00023242"/>
    </source>
</evidence>
<keyword evidence="4 10" id="KW-0489">Methyltransferase</keyword>
<dbReference type="GO" id="GO:0005737">
    <property type="term" value="C:cytoplasm"/>
    <property type="evidence" value="ECO:0007669"/>
    <property type="project" value="TreeGrafter"/>
</dbReference>
<reference evidence="13 14" key="1">
    <citation type="submission" date="2015-03" db="EMBL/GenBank/DDBJ databases">
        <title>Genomics and transcriptomics of the oil-accumulating basidiomycete yeast T. oleaginosus allow insights into substrate utilization and the diverse evolutionary trajectories of mating systems in fungi.</title>
        <authorList>
            <consortium name="DOE Joint Genome Institute"/>
            <person name="Kourist R."/>
            <person name="Kracht O."/>
            <person name="Bracharz F."/>
            <person name="Lipzen A."/>
            <person name="Nolan M."/>
            <person name="Ohm R."/>
            <person name="Grigoriev I."/>
            <person name="Sun S."/>
            <person name="Heitman J."/>
            <person name="Bruck T."/>
            <person name="Nowrousian M."/>
        </authorList>
    </citation>
    <scope>NUCLEOTIDE SEQUENCE [LARGE SCALE GENOMIC DNA]</scope>
    <source>
        <strain evidence="13 14">IBC0246</strain>
    </source>
</reference>
<dbReference type="InterPro" id="IPR023270">
    <property type="entry name" value="RCMT_NCL1"/>
</dbReference>
<feature type="region of interest" description="Disordered" evidence="11">
    <location>
        <begin position="1"/>
        <end position="32"/>
    </location>
</feature>
<comment type="subcellular location">
    <subcellularLocation>
        <location evidence="1">Nucleus</location>
    </subcellularLocation>
</comment>
<evidence type="ECO:0000256" key="11">
    <source>
        <dbReference type="SAM" id="MobiDB-lite"/>
    </source>
</evidence>
<keyword evidence="7" id="KW-0819">tRNA processing</keyword>
<name>A0A0J0XXJ6_9TREE</name>
<evidence type="ECO:0000313" key="14">
    <source>
        <dbReference type="Proteomes" id="UP000053611"/>
    </source>
</evidence>
<dbReference type="PROSITE" id="PS01153">
    <property type="entry name" value="NOL1_NOP2_SUN"/>
    <property type="match status" value="1"/>
</dbReference>
<evidence type="ECO:0000256" key="3">
    <source>
        <dbReference type="ARBA" id="ARBA00022555"/>
    </source>
</evidence>
<feature type="active site" description="Nucleophile" evidence="10">
    <location>
        <position position="311"/>
    </location>
</feature>
<dbReference type="PRINTS" id="PR02008">
    <property type="entry name" value="RCMTFAMILY"/>
</dbReference>
<evidence type="ECO:0000256" key="1">
    <source>
        <dbReference type="ARBA" id="ARBA00004123"/>
    </source>
</evidence>
<dbReference type="STRING" id="879819.A0A0J0XXJ6"/>
<keyword evidence="3" id="KW-0820">tRNA-binding</keyword>
<keyword evidence="5 10" id="KW-0808">Transferase</keyword>
<sequence length="763" mass="83843">MGKHGKRGGGRGGRRGGPAPRGRPNGAGEWKTMNTTDLKNLTFEEYYKTQGIVPEAEWEDFLSSLKTELPTTFRVTGSRAHADTINNLIKDVYVPTMHEVELDGITYDPPKPIVWYPGGLAWEIAAPKRVVRKNEAFKKFQKFLVGETDVGNLSRQEAVSMIPPLLMDVEPHHRCLDMCAAPGSKTAQIIEALNPYHTESTGLLIANDADYKRTHMLVHQTGRMPSKGLLVTNCDASMFPNISLGNNETLKFDRILADVPCSGDGTMRKNMEIWNKWMPSDGNSLHIIQLRILHRAMNMLKPGGRLVYSTCSFNPSENEAVVAAALNAHPGEFSIVDVSDKLPGLKRRPGISSWKVGTNGPEGTVYHETYEAYKADRDASLTEEDKRQKKELASTLWAPENAGELGLERALRLLPHDQNTGGFFVCVLEKAGTPVTSSAPKVDIDALPEMDDVEATDEKGSLSLKRALSPSAEGADGTEPQAKKPKAPGQAPKKKERPDLAFREDPFSFVDPAHEEVGIIIDWFGLSESFPRNNLLVRNADGSPHRTLYIASDLVKAIVENNDYTRLRMISAGIKSFIRQDSQARVDIPCKWRVSGDGIDEVLKYVPDERVVPATVAELFTFLENMYPPIDSFAPPFKTHLEEAQLGNMLVRFAAGEDEASGGRLALPLDMPVWKAKQSMSLLIDKREKSVLSNRVFGRDICNPVPFVKRSNAGTEASSTAASGTATPATGDEEATLNTPGIESKLRTEITGAEEGQDEVKEA</sequence>
<dbReference type="InterPro" id="IPR057286">
    <property type="entry name" value="PUA_NSUN2"/>
</dbReference>
<dbReference type="InterPro" id="IPR018314">
    <property type="entry name" value="RsmB/NOL1/NOP2-like_CS"/>
</dbReference>
<comment type="similarity">
    <text evidence="2 10">Belongs to the class I-like SAM-binding methyltransferase superfamily. RsmB/NOP family.</text>
</comment>
<dbReference type="GO" id="GO:0016428">
    <property type="term" value="F:tRNA (cytidine-5-)-methyltransferase activity"/>
    <property type="evidence" value="ECO:0007669"/>
    <property type="project" value="InterPro"/>
</dbReference>
<dbReference type="Pfam" id="PF25378">
    <property type="entry name" value="PUA_NSUN2"/>
    <property type="match status" value="1"/>
</dbReference>
<dbReference type="PANTHER" id="PTHR22808:SF1">
    <property type="entry name" value="RNA CYTOSINE-C(5)-METHYLTRANSFERASE NSUN2-RELATED"/>
    <property type="match status" value="1"/>
</dbReference>
<dbReference type="PANTHER" id="PTHR22808">
    <property type="entry name" value="NCL1 YEAST -RELATED NOL1/NOP2/FMU SUN DOMAIN-CONTAINING"/>
    <property type="match status" value="1"/>
</dbReference>
<feature type="binding site" evidence="10">
    <location>
        <position position="208"/>
    </location>
    <ligand>
        <name>S-adenosyl-L-methionine</name>
        <dbReference type="ChEBI" id="CHEBI:59789"/>
    </ligand>
</feature>
<gene>
    <name evidence="13" type="ORF">CC85DRAFT_306582</name>
</gene>
<dbReference type="GO" id="GO:0005634">
    <property type="term" value="C:nucleus"/>
    <property type="evidence" value="ECO:0007669"/>
    <property type="project" value="UniProtKB-SubCell"/>
</dbReference>
<dbReference type="InterPro" id="IPR023267">
    <property type="entry name" value="RCMT"/>
</dbReference>
<evidence type="ECO:0000313" key="13">
    <source>
        <dbReference type="EMBL" id="KLT45763.1"/>
    </source>
</evidence>
<evidence type="ECO:0000259" key="12">
    <source>
        <dbReference type="PROSITE" id="PS51686"/>
    </source>
</evidence>
<dbReference type="PRINTS" id="PR02011">
    <property type="entry name" value="RCMTNCL1"/>
</dbReference>
<dbReference type="OrthoDB" id="6093671at2759"/>
<dbReference type="Gene3D" id="3.40.50.150">
    <property type="entry name" value="Vaccinia Virus protein VP39"/>
    <property type="match status" value="1"/>
</dbReference>
<dbReference type="InterPro" id="IPR001678">
    <property type="entry name" value="MeTrfase_RsmB-F_NOP2_dom"/>
</dbReference>
<protein>
    <submittedName>
        <fullName evidence="13">S-adenosyl-L-methionine-dependent methyltransferase</fullName>
    </submittedName>
</protein>
<dbReference type="EMBL" id="KQ087180">
    <property type="protein sequence ID" value="KLT45763.1"/>
    <property type="molecule type" value="Genomic_DNA"/>
</dbReference>
<dbReference type="RefSeq" id="XP_018282254.1">
    <property type="nucleotide sequence ID" value="XM_018425699.1"/>
</dbReference>
<evidence type="ECO:0000256" key="6">
    <source>
        <dbReference type="ARBA" id="ARBA00022691"/>
    </source>
</evidence>
<feature type="binding site" evidence="10">
    <location>
        <position position="258"/>
    </location>
    <ligand>
        <name>S-adenosyl-L-methionine</name>
        <dbReference type="ChEBI" id="CHEBI:59789"/>
    </ligand>
</feature>
<dbReference type="SUPFAM" id="SSF53335">
    <property type="entry name" value="S-adenosyl-L-methionine-dependent methyltransferases"/>
    <property type="match status" value="1"/>
</dbReference>
<dbReference type="GeneID" id="28986302"/>
<evidence type="ECO:0000256" key="5">
    <source>
        <dbReference type="ARBA" id="ARBA00022679"/>
    </source>
</evidence>
<keyword evidence="9" id="KW-0539">Nucleus</keyword>
<dbReference type="GO" id="GO:0030488">
    <property type="term" value="P:tRNA methylation"/>
    <property type="evidence" value="ECO:0007669"/>
    <property type="project" value="TreeGrafter"/>
</dbReference>
<feature type="domain" description="SAM-dependent MTase RsmB/NOP-type" evidence="12">
    <location>
        <begin position="61"/>
        <end position="431"/>
    </location>
</feature>
<accession>A0A0J0XXJ6</accession>
<dbReference type="AlphaFoldDB" id="A0A0J0XXJ6"/>
<dbReference type="Proteomes" id="UP000053611">
    <property type="component" value="Unassembled WGS sequence"/>
</dbReference>
<feature type="compositionally biased region" description="Low complexity" evidence="11">
    <location>
        <begin position="17"/>
        <end position="28"/>
    </location>
</feature>
<keyword evidence="8 10" id="KW-0694">RNA-binding</keyword>
<dbReference type="GO" id="GO:0000049">
    <property type="term" value="F:tRNA binding"/>
    <property type="evidence" value="ECO:0007669"/>
    <property type="project" value="UniProtKB-KW"/>
</dbReference>
<dbReference type="InterPro" id="IPR029063">
    <property type="entry name" value="SAM-dependent_MTases_sf"/>
</dbReference>
<organism evidence="13 14">
    <name type="scientific">Cutaneotrichosporon oleaginosum</name>
    <dbReference type="NCBI Taxonomy" id="879819"/>
    <lineage>
        <taxon>Eukaryota</taxon>
        <taxon>Fungi</taxon>
        <taxon>Dikarya</taxon>
        <taxon>Basidiomycota</taxon>
        <taxon>Agaricomycotina</taxon>
        <taxon>Tremellomycetes</taxon>
        <taxon>Trichosporonales</taxon>
        <taxon>Trichosporonaceae</taxon>
        <taxon>Cutaneotrichosporon</taxon>
    </lineage>
</organism>
<keyword evidence="6 10" id="KW-0949">S-adenosyl-L-methionine</keyword>
<dbReference type="InterPro" id="IPR049560">
    <property type="entry name" value="MeTrfase_RsmB-F_NOP2_cat"/>
</dbReference>
<feature type="compositionally biased region" description="Basic residues" evidence="11">
    <location>
        <begin position="1"/>
        <end position="14"/>
    </location>
</feature>
<feature type="binding site" evidence="10">
    <location>
        <position position="235"/>
    </location>
    <ligand>
        <name>S-adenosyl-L-methionine</name>
        <dbReference type="ChEBI" id="CHEBI:59789"/>
    </ligand>
</feature>
<feature type="compositionally biased region" description="Low complexity" evidence="11">
    <location>
        <begin position="713"/>
        <end position="730"/>
    </location>
</feature>
<proteinExistence type="inferred from homology"/>
<feature type="region of interest" description="Disordered" evidence="11">
    <location>
        <begin position="710"/>
        <end position="763"/>
    </location>
</feature>
<keyword evidence="14" id="KW-1185">Reference proteome</keyword>
<dbReference type="Pfam" id="PF25376">
    <property type="entry name" value="Pre-PUA_NSUN2"/>
    <property type="match status" value="1"/>
</dbReference>
<feature type="region of interest" description="Disordered" evidence="11">
    <location>
        <begin position="455"/>
        <end position="498"/>
    </location>
</feature>
<feature type="binding site" evidence="10">
    <location>
        <begin position="179"/>
        <end position="185"/>
    </location>
    <ligand>
        <name>S-adenosyl-L-methionine</name>
        <dbReference type="ChEBI" id="CHEBI:59789"/>
    </ligand>
</feature>
<evidence type="ECO:0000256" key="7">
    <source>
        <dbReference type="ARBA" id="ARBA00022694"/>
    </source>
</evidence>
<evidence type="ECO:0000256" key="8">
    <source>
        <dbReference type="ARBA" id="ARBA00022884"/>
    </source>
</evidence>